<keyword evidence="1" id="KW-1133">Transmembrane helix</keyword>
<evidence type="ECO:0000256" key="1">
    <source>
        <dbReference type="SAM" id="Phobius"/>
    </source>
</evidence>
<keyword evidence="1" id="KW-0472">Membrane</keyword>
<accession>A0A1Y5Q1L6</accession>
<protein>
    <submittedName>
        <fullName evidence="2">Uncharacterized protein</fullName>
    </submittedName>
</protein>
<sequence length="88" mass="8729">MAAPADGASLAACSASALGFAGSVTVRQTRFGTVLPVTSIFSQIFLVFTGFAGAASVALVEVAAKARESNAEIIRLFALPKGAGLLGA</sequence>
<keyword evidence="1" id="KW-0812">Transmembrane</keyword>
<organism evidence="2">
    <name type="scientific">uncultured Sphingopyxis sp</name>
    <dbReference type="NCBI Taxonomy" id="310581"/>
    <lineage>
        <taxon>Bacteria</taxon>
        <taxon>Pseudomonadati</taxon>
        <taxon>Pseudomonadota</taxon>
        <taxon>Alphaproteobacteria</taxon>
        <taxon>Sphingomonadales</taxon>
        <taxon>Sphingomonadaceae</taxon>
        <taxon>Sphingopyxis</taxon>
        <taxon>environmental samples</taxon>
    </lineage>
</organism>
<feature type="transmembrane region" description="Helical" evidence="1">
    <location>
        <begin position="39"/>
        <end position="60"/>
    </location>
</feature>
<dbReference type="AlphaFoldDB" id="A0A1Y5Q1L6"/>
<dbReference type="KEGG" id="sphu:SPPYR_2244"/>
<dbReference type="EMBL" id="LT598653">
    <property type="protein sequence ID" value="SBV33364.1"/>
    <property type="molecule type" value="Genomic_DNA"/>
</dbReference>
<reference evidence="2" key="1">
    <citation type="submission" date="2016-03" db="EMBL/GenBank/DDBJ databases">
        <authorList>
            <person name="Ploux O."/>
        </authorList>
    </citation>
    <scope>NUCLEOTIDE SEQUENCE</scope>
    <source>
        <strain evidence="2">UC10</strain>
    </source>
</reference>
<proteinExistence type="predicted"/>
<gene>
    <name evidence="2" type="ORF">SPPYR_2244</name>
</gene>
<evidence type="ECO:0000313" key="2">
    <source>
        <dbReference type="EMBL" id="SBV33364.1"/>
    </source>
</evidence>
<name>A0A1Y5Q1L6_9SPHN</name>